<dbReference type="PROSITE" id="PS51674">
    <property type="entry name" value="4FE4S_WBL"/>
    <property type="match status" value="1"/>
</dbReference>
<evidence type="ECO:0000256" key="7">
    <source>
        <dbReference type="ARBA" id="ARBA00023004"/>
    </source>
</evidence>
<evidence type="ECO:0000256" key="5">
    <source>
        <dbReference type="ARBA" id="ARBA00022490"/>
    </source>
</evidence>
<evidence type="ECO:0000256" key="10">
    <source>
        <dbReference type="ARBA" id="ARBA00023125"/>
    </source>
</evidence>
<evidence type="ECO:0000313" key="15">
    <source>
        <dbReference type="Proteomes" id="UP001216390"/>
    </source>
</evidence>
<accession>A0AAE9Y7W4</accession>
<keyword evidence="8" id="KW-0411">Iron-sulfur</keyword>
<keyword evidence="7" id="KW-0408">Iron</keyword>
<evidence type="ECO:0000256" key="12">
    <source>
        <dbReference type="ARBA" id="ARBA00023163"/>
    </source>
</evidence>
<dbReference type="GO" id="GO:0047134">
    <property type="term" value="F:protein-disulfide reductase [NAD(P)H] activity"/>
    <property type="evidence" value="ECO:0007669"/>
    <property type="project" value="TreeGrafter"/>
</dbReference>
<evidence type="ECO:0000256" key="4">
    <source>
        <dbReference type="ARBA" id="ARBA00022485"/>
    </source>
</evidence>
<keyword evidence="4" id="KW-0004">4Fe-4S</keyword>
<dbReference type="AlphaFoldDB" id="A0AAE9Y7W4"/>
<organism evidence="14 15">
    <name type="scientific">Iamia majanohamensis</name>
    <dbReference type="NCBI Taxonomy" id="467976"/>
    <lineage>
        <taxon>Bacteria</taxon>
        <taxon>Bacillati</taxon>
        <taxon>Actinomycetota</taxon>
        <taxon>Acidimicrobiia</taxon>
        <taxon>Acidimicrobiales</taxon>
        <taxon>Iamiaceae</taxon>
        <taxon>Iamia</taxon>
    </lineage>
</organism>
<evidence type="ECO:0000256" key="11">
    <source>
        <dbReference type="ARBA" id="ARBA00023157"/>
    </source>
</evidence>
<dbReference type="EMBL" id="CP116942">
    <property type="protein sequence ID" value="WCO66073.1"/>
    <property type="molecule type" value="Genomic_DNA"/>
</dbReference>
<dbReference type="GO" id="GO:0051539">
    <property type="term" value="F:4 iron, 4 sulfur cluster binding"/>
    <property type="evidence" value="ECO:0007669"/>
    <property type="project" value="UniProtKB-KW"/>
</dbReference>
<evidence type="ECO:0000256" key="3">
    <source>
        <dbReference type="ARBA" id="ARBA00006597"/>
    </source>
</evidence>
<keyword evidence="6" id="KW-0479">Metal-binding</keyword>
<dbReference type="PANTHER" id="PTHR38839">
    <property type="entry name" value="TRANSCRIPTIONAL REGULATOR WHID-RELATED"/>
    <property type="match status" value="1"/>
</dbReference>
<dbReference type="GO" id="GO:0046872">
    <property type="term" value="F:metal ion binding"/>
    <property type="evidence" value="ECO:0007669"/>
    <property type="project" value="UniProtKB-KW"/>
</dbReference>
<comment type="cofactor">
    <cofactor evidence="1">
        <name>[4Fe-4S] cluster</name>
        <dbReference type="ChEBI" id="CHEBI:49883"/>
    </cofactor>
</comment>
<evidence type="ECO:0000259" key="13">
    <source>
        <dbReference type="PROSITE" id="PS51674"/>
    </source>
</evidence>
<dbReference type="Pfam" id="PF02467">
    <property type="entry name" value="Whib"/>
    <property type="match status" value="1"/>
</dbReference>
<keyword evidence="5" id="KW-0963">Cytoplasm</keyword>
<feature type="domain" description="4Fe-4S Wbl-type" evidence="13">
    <location>
        <begin position="26"/>
        <end position="88"/>
    </location>
</feature>
<dbReference type="KEGG" id="ima:PO878_16355"/>
<dbReference type="Proteomes" id="UP001216390">
    <property type="component" value="Chromosome"/>
</dbReference>
<sequence length="105" mass="11572">MSMTTEGHTTDPVVDLTRPAWMERAICAGHTELFFAPHAERPPARLRREAAARQVCMRCPVRVDCREHARINLEYGLWGGESEAERADAGYVVAAPIGGRIARAG</sequence>
<keyword evidence="11" id="KW-1015">Disulfide bond</keyword>
<evidence type="ECO:0000256" key="6">
    <source>
        <dbReference type="ARBA" id="ARBA00022723"/>
    </source>
</evidence>
<dbReference type="InterPro" id="IPR034768">
    <property type="entry name" value="4FE4S_WBL"/>
</dbReference>
<dbReference type="GO" id="GO:0045454">
    <property type="term" value="P:cell redox homeostasis"/>
    <property type="evidence" value="ECO:0007669"/>
    <property type="project" value="TreeGrafter"/>
</dbReference>
<comment type="similarity">
    <text evidence="3">Belongs to the WhiB family.</text>
</comment>
<dbReference type="GO" id="GO:0005737">
    <property type="term" value="C:cytoplasm"/>
    <property type="evidence" value="ECO:0007669"/>
    <property type="project" value="UniProtKB-SubCell"/>
</dbReference>
<evidence type="ECO:0000313" key="14">
    <source>
        <dbReference type="EMBL" id="WCO66073.1"/>
    </source>
</evidence>
<gene>
    <name evidence="14" type="ORF">PO878_16355</name>
</gene>
<dbReference type="InterPro" id="IPR003482">
    <property type="entry name" value="Whib"/>
</dbReference>
<keyword evidence="12" id="KW-0804">Transcription</keyword>
<evidence type="ECO:0000256" key="8">
    <source>
        <dbReference type="ARBA" id="ARBA00023014"/>
    </source>
</evidence>
<keyword evidence="10" id="KW-0238">DNA-binding</keyword>
<evidence type="ECO:0000256" key="2">
    <source>
        <dbReference type="ARBA" id="ARBA00004496"/>
    </source>
</evidence>
<keyword evidence="9" id="KW-0805">Transcription regulation</keyword>
<proteinExistence type="inferred from homology"/>
<dbReference type="PANTHER" id="PTHR38839:SF5">
    <property type="entry name" value="TRANSCRIPTIONAL REGULATOR WHID"/>
    <property type="match status" value="1"/>
</dbReference>
<keyword evidence="15" id="KW-1185">Reference proteome</keyword>
<evidence type="ECO:0000256" key="1">
    <source>
        <dbReference type="ARBA" id="ARBA00001966"/>
    </source>
</evidence>
<dbReference type="GO" id="GO:0003677">
    <property type="term" value="F:DNA binding"/>
    <property type="evidence" value="ECO:0007669"/>
    <property type="project" value="UniProtKB-KW"/>
</dbReference>
<protein>
    <submittedName>
        <fullName evidence="14">WhiB family transcriptional regulator</fullName>
    </submittedName>
</protein>
<reference evidence="14" key="1">
    <citation type="submission" date="2023-01" db="EMBL/GenBank/DDBJ databases">
        <title>The diversity of Class Acidimicrobiia in South China Sea sediment environments and the proposal of Iamia marina sp. nov., a novel species of the genus Iamia.</title>
        <authorList>
            <person name="He Y."/>
            <person name="Tian X."/>
        </authorList>
    </citation>
    <scope>NUCLEOTIDE SEQUENCE</scope>
    <source>
        <strain evidence="14">DSM 19957</strain>
    </source>
</reference>
<name>A0AAE9Y7W4_9ACTN</name>
<dbReference type="GO" id="GO:0045892">
    <property type="term" value="P:negative regulation of DNA-templated transcription"/>
    <property type="evidence" value="ECO:0007669"/>
    <property type="project" value="TreeGrafter"/>
</dbReference>
<evidence type="ECO:0000256" key="9">
    <source>
        <dbReference type="ARBA" id="ARBA00023015"/>
    </source>
</evidence>
<comment type="subcellular location">
    <subcellularLocation>
        <location evidence="2">Cytoplasm</location>
    </subcellularLocation>
</comment>
<dbReference type="RefSeq" id="WP_272735598.1">
    <property type="nucleotide sequence ID" value="NZ_CP116942.1"/>
</dbReference>